<dbReference type="STRING" id="273075.gene:9572213"/>
<dbReference type="Proteomes" id="UP000001024">
    <property type="component" value="Chromosome"/>
</dbReference>
<reference evidence="3" key="2">
    <citation type="submission" date="2006-08" db="PDB data bank">
        <title>Crystal structure of gamma-glutamyl transferase related protein from Thermoplasma acidophilum.</title>
        <authorList>
            <person name="Rao K.N."/>
            <person name="Eswaramoorthy S."/>
            <person name="Burley S.K."/>
            <person name="Swaminathan S."/>
        </authorList>
    </citation>
    <scope>X-RAY CRYSTALLOGRAPHY (2.03 ANGSTROMS)</scope>
</reference>
<proteinExistence type="evidence at protein level"/>
<evidence type="ECO:0000313" key="1">
    <source>
        <dbReference type="EMBL" id="CAC12123.1"/>
    </source>
</evidence>
<dbReference type="OrthoDB" id="183046at2157"/>
<dbReference type="InterPro" id="IPR052896">
    <property type="entry name" value="GGT-like_enzyme"/>
</dbReference>
<dbReference type="PDB" id="2I3O">
    <property type="method" value="X-ray"/>
    <property type="resolution" value="2.03 A"/>
    <property type="chains" value="A/B/C/D=1-516"/>
</dbReference>
<keyword evidence="2" id="KW-1185">Reference proteome</keyword>
<dbReference type="PaxDb" id="273075-Ta0994"/>
<dbReference type="Gene3D" id="3.60.20.40">
    <property type="match status" value="1"/>
</dbReference>
<keyword evidence="3" id="KW-0002">3D-structure</keyword>
<dbReference type="EvolutionaryTrace" id="Q9HJH4"/>
<dbReference type="SMR" id="Q9HJH4"/>
<dbReference type="PANTHER" id="PTHR43881:SF1">
    <property type="entry name" value="GAMMA-GLUTAMYLTRANSPEPTIDASE (AFU_ORTHOLOGUE AFUA_4G13580)"/>
    <property type="match status" value="1"/>
</dbReference>
<dbReference type="PDBsum" id="2I3O"/>
<accession>Q9HJH4</accession>
<dbReference type="SUPFAM" id="SSF56235">
    <property type="entry name" value="N-terminal nucleophile aminohydrolases (Ntn hydrolases)"/>
    <property type="match status" value="1"/>
</dbReference>
<dbReference type="AlphaFoldDB" id="Q9HJH4"/>
<organism evidence="1 2">
    <name type="scientific">Thermoplasma acidophilum (strain ATCC 25905 / DSM 1728 / JCM 9062 / NBRC 15155 / AMRC-C165)</name>
    <dbReference type="NCBI Taxonomy" id="273075"/>
    <lineage>
        <taxon>Archaea</taxon>
        <taxon>Methanobacteriati</taxon>
        <taxon>Thermoplasmatota</taxon>
        <taxon>Thermoplasmata</taxon>
        <taxon>Thermoplasmatales</taxon>
        <taxon>Thermoplasmataceae</taxon>
        <taxon>Thermoplasma</taxon>
    </lineage>
</organism>
<name>Q9HJH4_THEAC</name>
<gene>
    <name evidence="1" type="ordered locus">Ta0994</name>
</gene>
<evidence type="ECO:0000313" key="2">
    <source>
        <dbReference type="Proteomes" id="UP000001024"/>
    </source>
</evidence>
<dbReference type="PANTHER" id="PTHR43881">
    <property type="entry name" value="GAMMA-GLUTAMYLTRANSPEPTIDASE (AFU_ORTHOLOGUE AFUA_4G13580)"/>
    <property type="match status" value="1"/>
</dbReference>
<dbReference type="KEGG" id="tac:Ta0994"/>
<dbReference type="PRINTS" id="PR01210">
    <property type="entry name" value="GGTRANSPTASE"/>
</dbReference>
<dbReference type="MEROPS" id="T03.025"/>
<dbReference type="EnsemblBacteria" id="CAC12123">
    <property type="protein sequence ID" value="CAC12123"/>
    <property type="gene ID" value="CAC12123"/>
</dbReference>
<dbReference type="InterPro" id="IPR029055">
    <property type="entry name" value="Ntn_hydrolases_N"/>
</dbReference>
<dbReference type="RefSeq" id="WP_010901405.1">
    <property type="nucleotide sequence ID" value="NC_002578.1"/>
</dbReference>
<dbReference type="eggNOG" id="arCOG04053">
    <property type="taxonomic scope" value="Archaea"/>
</dbReference>
<dbReference type="InterPro" id="IPR043137">
    <property type="entry name" value="GGT_ssub_C"/>
</dbReference>
<evidence type="ECO:0007829" key="3">
    <source>
        <dbReference type="PDB" id="2I3O"/>
    </source>
</evidence>
<dbReference type="HOGENOM" id="CLU_014813_3_1_2"/>
<reference evidence="1 2" key="1">
    <citation type="journal article" date="2000" name="Nature">
        <title>The genome sequence of the thermoacidophilic scavenger Thermoplasma acidophilum.</title>
        <authorList>
            <person name="Ruepp A."/>
            <person name="Graml W."/>
            <person name="Santos-Martinez M.L."/>
            <person name="Koretke K.K."/>
            <person name="Volker C."/>
            <person name="Mewes H.W."/>
            <person name="Frishman D."/>
            <person name="Stocker S."/>
            <person name="Lupas A.N."/>
            <person name="Baumeister W."/>
        </authorList>
    </citation>
    <scope>NUCLEOTIDE SEQUENCE [LARGE SCALE GENOMIC DNA]</scope>
    <source>
        <strain evidence="2">ATCC 25905 / DSM 1728 / JCM 9062 / NBRC 15155 / AMRC-C165</strain>
    </source>
</reference>
<sequence length="516" mass="56725">MFRSRPNALSQRSVIASSSELASLAGRDILKRGGNIFDAALAVSAMLCVTQNNLCGLGGDLFALIRDENGQIMDLNGSGQASRAVSIDYYESMGLTKIPERGPYAAITVPGIAGSWDEIFRKFATMDIADILEPAIRTASAGFPITQNYSDSIARSAPVIGQYRGWSSIFMPNGSVPVAGEILKQPDLAESFRLMSEEGFRSFYDGSLADIIIAGLEGTGSPLSDRDLRVYRPLIGKPVFTDLDEFRIYETSPNSQGITVIEWIRGMESHGYDSRTMWEAKIEDIFETMEEAYDKRRKITDPSYMNIAQHDSANGKKDGLPKRDHNDIGDTTYFSISDSEGRSVSIIQSNYMGFGSGIVPKGTGFVLQNRGSYFTLQRDHPNALMPGKRTFHTLAACMVEKEHDLYASLGSMGGDIQPQVQMQILMEILKDNTDPQAILDKPRWTEPYTIYEAPGAVYVESEELYRNVSKQISGRKVVLRDVSQEFGTAQITTLIRGDVVVGAADPRGDGIAIPYS</sequence>
<dbReference type="FunCoup" id="Q9HJH4">
    <property type="interactions" value="14"/>
</dbReference>
<dbReference type="InParanoid" id="Q9HJH4"/>
<dbReference type="BRENDA" id="3.4.19.13">
    <property type="organism ID" value="6324"/>
</dbReference>
<dbReference type="Pfam" id="PF01019">
    <property type="entry name" value="G_glu_transpept"/>
    <property type="match status" value="1"/>
</dbReference>
<protein>
    <submittedName>
        <fullName evidence="1">Gamma-glutamyltransferase related protein</fullName>
    </submittedName>
</protein>
<dbReference type="EMBL" id="AL445066">
    <property type="protein sequence ID" value="CAC12123.1"/>
    <property type="molecule type" value="Genomic_DNA"/>
</dbReference>
<dbReference type="Gene3D" id="1.10.246.230">
    <property type="match status" value="1"/>
</dbReference>